<evidence type="ECO:0000313" key="9">
    <source>
        <dbReference type="Proteomes" id="UP000320672"/>
    </source>
</evidence>
<protein>
    <submittedName>
        <fullName evidence="8">F5/8 type C domain protein</fullName>
    </submittedName>
</protein>
<evidence type="ECO:0000256" key="1">
    <source>
        <dbReference type="ARBA" id="ARBA00022617"/>
    </source>
</evidence>
<keyword evidence="1 4" id="KW-0349">Heme</keyword>
<keyword evidence="2 4" id="KW-0479">Metal-binding</keyword>
<feature type="signal peptide" evidence="5">
    <location>
        <begin position="1"/>
        <end position="22"/>
    </location>
</feature>
<organism evidence="8 9">
    <name type="scientific">Roseimaritima multifibrata</name>
    <dbReference type="NCBI Taxonomy" id="1930274"/>
    <lineage>
        <taxon>Bacteria</taxon>
        <taxon>Pseudomonadati</taxon>
        <taxon>Planctomycetota</taxon>
        <taxon>Planctomycetia</taxon>
        <taxon>Pirellulales</taxon>
        <taxon>Pirellulaceae</taxon>
        <taxon>Roseimaritima</taxon>
    </lineage>
</organism>
<dbReference type="SUPFAM" id="SSF48371">
    <property type="entry name" value="ARM repeat"/>
    <property type="match status" value="1"/>
</dbReference>
<dbReference type="NCBIfam" id="TIGR02604">
    <property type="entry name" value="Piru_Ver_Nterm"/>
    <property type="match status" value="1"/>
</dbReference>
<dbReference type="InterPro" id="IPR011989">
    <property type="entry name" value="ARM-like"/>
</dbReference>
<dbReference type="GO" id="GO:0046872">
    <property type="term" value="F:metal ion binding"/>
    <property type="evidence" value="ECO:0007669"/>
    <property type="project" value="UniProtKB-KW"/>
</dbReference>
<dbReference type="GO" id="GO:0009055">
    <property type="term" value="F:electron transfer activity"/>
    <property type="evidence" value="ECO:0007669"/>
    <property type="project" value="InterPro"/>
</dbReference>
<dbReference type="PANTHER" id="PTHR33546">
    <property type="entry name" value="LARGE, MULTIFUNCTIONAL SECRETED PROTEIN-RELATED"/>
    <property type="match status" value="1"/>
</dbReference>
<dbReference type="InterPro" id="IPR009056">
    <property type="entry name" value="Cyt_c-like_dom"/>
</dbReference>
<dbReference type="InterPro" id="IPR013428">
    <property type="entry name" value="Membrane-bound_put_N"/>
</dbReference>
<dbReference type="Proteomes" id="UP000320672">
    <property type="component" value="Chromosome"/>
</dbReference>
<reference evidence="8 9" key="1">
    <citation type="submission" date="2019-02" db="EMBL/GenBank/DDBJ databases">
        <title>Deep-cultivation of Planctomycetes and their phenomic and genomic characterization uncovers novel biology.</title>
        <authorList>
            <person name="Wiegand S."/>
            <person name="Jogler M."/>
            <person name="Boedeker C."/>
            <person name="Pinto D."/>
            <person name="Vollmers J."/>
            <person name="Rivas-Marin E."/>
            <person name="Kohn T."/>
            <person name="Peeters S.H."/>
            <person name="Heuer A."/>
            <person name="Rast P."/>
            <person name="Oberbeckmann S."/>
            <person name="Bunk B."/>
            <person name="Jeske O."/>
            <person name="Meyerdierks A."/>
            <person name="Storesund J.E."/>
            <person name="Kallscheuer N."/>
            <person name="Luecker S."/>
            <person name="Lage O.M."/>
            <person name="Pohl T."/>
            <person name="Merkel B.J."/>
            <person name="Hornburger P."/>
            <person name="Mueller R.-W."/>
            <person name="Bruemmer F."/>
            <person name="Labrenz M."/>
            <person name="Spormann A.M."/>
            <person name="Op den Camp H."/>
            <person name="Overmann J."/>
            <person name="Amann R."/>
            <person name="Jetten M.S.M."/>
            <person name="Mascher T."/>
            <person name="Medema M.H."/>
            <person name="Devos D.P."/>
            <person name="Kaster A.-K."/>
            <person name="Ovreas L."/>
            <person name="Rohde M."/>
            <person name="Galperin M.Y."/>
            <person name="Jogler C."/>
        </authorList>
    </citation>
    <scope>NUCLEOTIDE SEQUENCE [LARGE SCALE GENOMIC DNA]</scope>
    <source>
        <strain evidence="8 9">FF011L</strain>
    </source>
</reference>
<dbReference type="KEGG" id="rml:FF011L_50320"/>
<name>A0A517MMY6_9BACT</name>
<dbReference type="PROSITE" id="PS51007">
    <property type="entry name" value="CYTC"/>
    <property type="match status" value="1"/>
</dbReference>
<keyword evidence="5" id="KW-0732">Signal</keyword>
<dbReference type="InterPro" id="IPR016024">
    <property type="entry name" value="ARM-type_fold"/>
</dbReference>
<dbReference type="PANTHER" id="PTHR33546:SF1">
    <property type="entry name" value="LARGE, MULTIFUNCTIONAL SECRETED PROTEIN"/>
    <property type="match status" value="1"/>
</dbReference>
<dbReference type="Pfam" id="PF23500">
    <property type="entry name" value="DUF7133"/>
    <property type="match status" value="1"/>
</dbReference>
<evidence type="ECO:0000259" key="7">
    <source>
        <dbReference type="PROSITE" id="PS51007"/>
    </source>
</evidence>
<dbReference type="InterPro" id="IPR011041">
    <property type="entry name" value="Quinoprot_gluc/sorb_DH_b-prop"/>
</dbReference>
<evidence type="ECO:0000313" key="8">
    <source>
        <dbReference type="EMBL" id="QDS96224.1"/>
    </source>
</evidence>
<dbReference type="Gene3D" id="2.120.10.30">
    <property type="entry name" value="TolB, C-terminal domain"/>
    <property type="match status" value="1"/>
</dbReference>
<dbReference type="EMBL" id="CP036262">
    <property type="protein sequence ID" value="QDS96224.1"/>
    <property type="molecule type" value="Genomic_DNA"/>
</dbReference>
<keyword evidence="3 4" id="KW-0408">Iron</keyword>
<dbReference type="Gene3D" id="1.25.10.10">
    <property type="entry name" value="Leucine-rich Repeat Variant"/>
    <property type="match status" value="1"/>
</dbReference>
<dbReference type="NCBIfam" id="TIGR02603">
    <property type="entry name" value="CxxCH_TIGR02603"/>
    <property type="match status" value="1"/>
</dbReference>
<feature type="domain" description="Cytochrome c" evidence="7">
    <location>
        <begin position="895"/>
        <end position="1030"/>
    </location>
</feature>
<dbReference type="InterPro" id="IPR008979">
    <property type="entry name" value="Galactose-bd-like_sf"/>
</dbReference>
<dbReference type="SUPFAM" id="SSF50952">
    <property type="entry name" value="Soluble quinoprotein glucose dehydrogenase"/>
    <property type="match status" value="1"/>
</dbReference>
<dbReference type="InterPro" id="IPR011042">
    <property type="entry name" value="6-blade_b-propeller_TolB-like"/>
</dbReference>
<dbReference type="PROSITE" id="PS50022">
    <property type="entry name" value="FA58C_3"/>
    <property type="match status" value="1"/>
</dbReference>
<dbReference type="InterPro" id="IPR000421">
    <property type="entry name" value="FA58C"/>
</dbReference>
<dbReference type="OrthoDB" id="2482121at2"/>
<sequence precursor="true">MRMVTHWKLFLLLATLANPLSAADETSENCCGKENLAFQKPVRAKSYQNGRDPKFLTDGRLDTRWCASGAQRNEWVEVDFEKPVDLQAIRLHWENRTGAAYQYRVEVSKDGQDWQEIVDASKHKKPNGVADHDVDANGVQFLRVHFLDGPAGQWGSLWELEASAGPVADLPVLKEPRKPAPPAASVADVKVAAGFDVSIFAAPPKVSYPVCLTTSANGEVFVGVDEQGSLGKDSGGGRVLRCRDTDGDGVADEINTFAEMEHPRGLVYDNGSLWVLHPPFLTVYHDTDGDGTSDSSDRLITGISTDEVNRRGADHTTNGIRMGIDGWIYIAVGDFGFTKAVAKDGTTLSRRGGGVVRIRPDGSGMEIFAWGLRNILDVSIDPLMNLFTRDNTNDGGGWDVRVSHIMQTANYGYPSLYINFTEEAMPPLGDYGGGSGCGTMFFQDARWPVGHNDLLLTCDWGRSKVYSHNLAAQGATFGPQQDTFASLPRPTDIDVDPSGRMYISSWKNGGYSFSDSNVGFVAQLVPTGYQPVAMPDVHALSAAELIGHLDHPSAAWRFTAQREWLRRAENDQAAMLPGLVALATNEQATLYGQVAAVMTLGQLEPAIAQPHLLPLLKLDVLRAAVVRALTDRQPSASLAPVEPILAALRDADPQVQAAAIVAIGRIYEFASPERKQSLTPLWQQASKRLLELTDEDESQQAAEAGDWRAARPERVLPHLAAAALVRLQAVDVCLEGLDGPYHDGALWALRGMHKAEVVDGLFAHLSQTSDLQKRRDAWTALIRLYHEEGPFEKGWWGTRPDTTGPYYSRQTWQQSKRIEDAIREALASAPQSMVDHLQEQLKRHLVVLDSVGENVQEMREEEQAIKLPPVDPNDPNQIGNQAYADVLKKTLAVQGDAAAGKVFFTTQSCINCHTFANGQQPKGPHLVDIGKRYSKTELIESIVQPSKKLAQGFDTWAFLLTDGSLQTGFVVLESAETVTIRQDNGVSVEILQDDIEERIKRELSMMPKGIVDNLTPKQLADLVAYLQSLR</sequence>
<dbReference type="GO" id="GO:0020037">
    <property type="term" value="F:heme binding"/>
    <property type="evidence" value="ECO:0007669"/>
    <property type="project" value="InterPro"/>
</dbReference>
<dbReference type="Gene3D" id="1.10.760.10">
    <property type="entry name" value="Cytochrome c-like domain"/>
    <property type="match status" value="1"/>
</dbReference>
<dbReference type="SUPFAM" id="SSF49785">
    <property type="entry name" value="Galactose-binding domain-like"/>
    <property type="match status" value="1"/>
</dbReference>
<dbReference type="SUPFAM" id="SSF46626">
    <property type="entry name" value="Cytochrome c"/>
    <property type="match status" value="1"/>
</dbReference>
<evidence type="ECO:0000256" key="3">
    <source>
        <dbReference type="ARBA" id="ARBA00023004"/>
    </source>
</evidence>
<dbReference type="InterPro" id="IPR013427">
    <property type="entry name" value="Haem-bd_dom_put"/>
</dbReference>
<dbReference type="InterPro" id="IPR036909">
    <property type="entry name" value="Cyt_c-like_dom_sf"/>
</dbReference>
<evidence type="ECO:0000259" key="6">
    <source>
        <dbReference type="PROSITE" id="PS50022"/>
    </source>
</evidence>
<dbReference type="Pfam" id="PF00754">
    <property type="entry name" value="F5_F8_type_C"/>
    <property type="match status" value="1"/>
</dbReference>
<evidence type="ECO:0000256" key="5">
    <source>
        <dbReference type="SAM" id="SignalP"/>
    </source>
</evidence>
<accession>A0A517MMY6</accession>
<dbReference type="RefSeq" id="WP_145354397.1">
    <property type="nucleotide sequence ID" value="NZ_CP036262.1"/>
</dbReference>
<evidence type="ECO:0000256" key="2">
    <source>
        <dbReference type="ARBA" id="ARBA00022723"/>
    </source>
</evidence>
<keyword evidence="9" id="KW-1185">Reference proteome</keyword>
<feature type="domain" description="F5/8 type C" evidence="6">
    <location>
        <begin position="15"/>
        <end position="122"/>
    </location>
</feature>
<feature type="chain" id="PRO_5021829011" evidence="5">
    <location>
        <begin position="23"/>
        <end position="1030"/>
    </location>
</feature>
<gene>
    <name evidence="8" type="ORF">FF011L_50320</name>
</gene>
<dbReference type="AlphaFoldDB" id="A0A517MMY6"/>
<proteinExistence type="predicted"/>
<evidence type="ECO:0000256" key="4">
    <source>
        <dbReference type="PROSITE-ProRule" id="PRU00433"/>
    </source>
</evidence>
<dbReference type="Gene3D" id="2.60.120.260">
    <property type="entry name" value="Galactose-binding domain-like"/>
    <property type="match status" value="1"/>
</dbReference>
<dbReference type="InterPro" id="IPR055557">
    <property type="entry name" value="DUF7133"/>
</dbReference>